<dbReference type="Ensembl" id="ENSLACT00000008546.1">
    <property type="protein sequence ID" value="ENSLACP00000008478.1"/>
    <property type="gene ID" value="ENSLACG00000007504.1"/>
</dbReference>
<evidence type="ECO:0000259" key="9">
    <source>
        <dbReference type="PROSITE" id="PS50097"/>
    </source>
</evidence>
<dbReference type="GO" id="GO:0000981">
    <property type="term" value="F:DNA-binding transcription factor activity, RNA polymerase II-specific"/>
    <property type="evidence" value="ECO:0007669"/>
    <property type="project" value="TreeGrafter"/>
</dbReference>
<proteinExistence type="predicted"/>
<reference evidence="12" key="1">
    <citation type="submission" date="2011-08" db="EMBL/GenBank/DDBJ databases">
        <title>The draft genome of Latimeria chalumnae.</title>
        <authorList>
            <person name="Di Palma F."/>
            <person name="Alfoldi J."/>
            <person name="Johnson J."/>
            <person name="Berlin A."/>
            <person name="Gnerre S."/>
            <person name="Jaffe D."/>
            <person name="MacCallum I."/>
            <person name="Young S."/>
            <person name="Walker B.J."/>
            <person name="Lander E."/>
            <person name="Lindblad-Toh K."/>
        </authorList>
    </citation>
    <scope>NUCLEOTIDE SEQUENCE [LARGE SCALE GENOMIC DNA]</scope>
    <source>
        <strain evidence="12">Wild caught</strain>
    </source>
</reference>
<dbReference type="Gene3D" id="3.30.160.60">
    <property type="entry name" value="Classic Zinc Finger"/>
    <property type="match status" value="1"/>
</dbReference>
<dbReference type="eggNOG" id="KOG1721">
    <property type="taxonomic scope" value="Eukaryota"/>
</dbReference>
<keyword evidence="3" id="KW-0677">Repeat</keyword>
<dbReference type="Gene3D" id="3.30.710.10">
    <property type="entry name" value="Potassium Channel Kv1.1, Chain A"/>
    <property type="match status" value="1"/>
</dbReference>
<evidence type="ECO:0000313" key="12">
    <source>
        <dbReference type="Proteomes" id="UP000008672"/>
    </source>
</evidence>
<evidence type="ECO:0000256" key="2">
    <source>
        <dbReference type="ARBA" id="ARBA00022723"/>
    </source>
</evidence>
<dbReference type="SMART" id="SM00225">
    <property type="entry name" value="BTB"/>
    <property type="match status" value="1"/>
</dbReference>
<dbReference type="SUPFAM" id="SSF54695">
    <property type="entry name" value="POZ domain"/>
    <property type="match status" value="1"/>
</dbReference>
<reference evidence="11" key="3">
    <citation type="submission" date="2025-09" db="UniProtKB">
        <authorList>
            <consortium name="Ensembl"/>
        </authorList>
    </citation>
    <scope>IDENTIFICATION</scope>
</reference>
<keyword evidence="6" id="KW-0539">Nucleus</keyword>
<dbReference type="GO" id="GO:0005634">
    <property type="term" value="C:nucleus"/>
    <property type="evidence" value="ECO:0007669"/>
    <property type="project" value="UniProtKB-SubCell"/>
</dbReference>
<dbReference type="HOGENOM" id="CLU_029118_2_0_1"/>
<comment type="subcellular location">
    <subcellularLocation>
        <location evidence="1">Nucleus</location>
    </subcellularLocation>
</comment>
<dbReference type="SUPFAM" id="SSF57667">
    <property type="entry name" value="beta-beta-alpha zinc fingers"/>
    <property type="match status" value="1"/>
</dbReference>
<dbReference type="GO" id="GO:0000978">
    <property type="term" value="F:RNA polymerase II cis-regulatory region sequence-specific DNA binding"/>
    <property type="evidence" value="ECO:0007669"/>
    <property type="project" value="TreeGrafter"/>
</dbReference>
<evidence type="ECO:0000256" key="4">
    <source>
        <dbReference type="ARBA" id="ARBA00022771"/>
    </source>
</evidence>
<keyword evidence="2" id="KW-0479">Metal-binding</keyword>
<keyword evidence="4 7" id="KW-0863">Zinc-finger</keyword>
<evidence type="ECO:0000313" key="11">
    <source>
        <dbReference type="Ensembl" id="ENSLACP00000008478.1"/>
    </source>
</evidence>
<feature type="domain" description="C2H2-type" evidence="10">
    <location>
        <begin position="362"/>
        <end position="389"/>
    </location>
</feature>
<dbReference type="EMBL" id="AFYH01115910">
    <property type="status" value="NOT_ANNOTATED_CDS"/>
    <property type="molecule type" value="Genomic_DNA"/>
</dbReference>
<evidence type="ECO:0000256" key="3">
    <source>
        <dbReference type="ARBA" id="ARBA00022737"/>
    </source>
</evidence>
<dbReference type="AlphaFoldDB" id="H3AFQ7"/>
<evidence type="ECO:0000256" key="1">
    <source>
        <dbReference type="ARBA" id="ARBA00004123"/>
    </source>
</evidence>
<keyword evidence="12" id="KW-1185">Reference proteome</keyword>
<dbReference type="FunCoup" id="H3AFQ7">
    <property type="interactions" value="607"/>
</dbReference>
<gene>
    <name evidence="11" type="primary">ZBTB9</name>
</gene>
<feature type="compositionally biased region" description="Polar residues" evidence="8">
    <location>
        <begin position="126"/>
        <end position="148"/>
    </location>
</feature>
<feature type="region of interest" description="Disordered" evidence="8">
    <location>
        <begin position="123"/>
        <end position="175"/>
    </location>
</feature>
<dbReference type="InParanoid" id="H3AFQ7"/>
<organism evidence="11 12">
    <name type="scientific">Latimeria chalumnae</name>
    <name type="common">Coelacanth</name>
    <dbReference type="NCBI Taxonomy" id="7897"/>
    <lineage>
        <taxon>Eukaryota</taxon>
        <taxon>Metazoa</taxon>
        <taxon>Chordata</taxon>
        <taxon>Craniata</taxon>
        <taxon>Vertebrata</taxon>
        <taxon>Euteleostomi</taxon>
        <taxon>Coelacanthiformes</taxon>
        <taxon>Coelacanthidae</taxon>
        <taxon>Latimeria</taxon>
    </lineage>
</organism>
<evidence type="ECO:0000256" key="6">
    <source>
        <dbReference type="ARBA" id="ARBA00023242"/>
    </source>
</evidence>
<dbReference type="Pfam" id="PF00651">
    <property type="entry name" value="BTB"/>
    <property type="match status" value="1"/>
</dbReference>
<dbReference type="SMART" id="SM00355">
    <property type="entry name" value="ZnF_C2H2"/>
    <property type="match status" value="2"/>
</dbReference>
<reference evidence="11" key="2">
    <citation type="submission" date="2025-08" db="UniProtKB">
        <authorList>
            <consortium name="Ensembl"/>
        </authorList>
    </citation>
    <scope>IDENTIFICATION</scope>
</reference>
<keyword evidence="5" id="KW-0862">Zinc</keyword>
<dbReference type="Bgee" id="ENSLACG00000007504">
    <property type="expression patterns" value="Expressed in muscle tissue and 6 other cell types or tissues"/>
</dbReference>
<dbReference type="PANTHER" id="PTHR46105:SF13">
    <property type="entry name" value="ZINC FINGER AND BTB DOMAIN-CONTAINING PROTEIN 9"/>
    <property type="match status" value="1"/>
</dbReference>
<evidence type="ECO:0000256" key="7">
    <source>
        <dbReference type="PROSITE-ProRule" id="PRU00042"/>
    </source>
</evidence>
<evidence type="ECO:0000259" key="10">
    <source>
        <dbReference type="PROSITE" id="PS50157"/>
    </source>
</evidence>
<sequence>SGNSVITIDFPNYSSALLETLNKHRNQGKFCDLSVHIQGRVFQAHKAVLAASSPYFHDKLLLNDTNCLVLPSVIDAAAFENVLDLVYTGKLTLCRDQMPTYLMVASGLQMWLVVNRCSELLKESEGQSSRPRSRQAGESQSPSSSNYPGPSRDDGDSKPGAYQVGSLPEGDDQDDIIEVRVSHDDDDDAEGEGPEEVCSGSLDRNISIVMEEEEDSRNVASCSYTVATEGHQQGYLSTKTIYIKQEKPKEEEMGALAARETSFVGTLNPASDTEATISISQVQAFCGTKYDSANQSSVASKPVDLHGNEIVGYSLNGQLFHAPVKIAAAPDGKKFGCLCGKRFAVKPKRDRHIMLTFSLRPFGCTICNKKFKLKHHLTEHMKTHEGHLHVCEDCGRKFRAESCFLKHKKVCGGQSWVSTSWNGK</sequence>
<evidence type="ECO:0000256" key="5">
    <source>
        <dbReference type="ARBA" id="ARBA00022833"/>
    </source>
</evidence>
<accession>H3AFQ7</accession>
<dbReference type="Proteomes" id="UP000008672">
    <property type="component" value="Unassembled WGS sequence"/>
</dbReference>
<feature type="domain" description="BTB" evidence="9">
    <location>
        <begin position="31"/>
        <end position="95"/>
    </location>
</feature>
<dbReference type="InterPro" id="IPR011333">
    <property type="entry name" value="SKP1/BTB/POZ_sf"/>
</dbReference>
<dbReference type="PROSITE" id="PS00028">
    <property type="entry name" value="ZINC_FINGER_C2H2_1"/>
    <property type="match status" value="1"/>
</dbReference>
<dbReference type="PANTHER" id="PTHR46105">
    <property type="entry name" value="AGAP004733-PA"/>
    <property type="match status" value="1"/>
</dbReference>
<protein>
    <submittedName>
        <fullName evidence="11">Zinc finger and BTB domain containing 9</fullName>
    </submittedName>
</protein>
<dbReference type="PROSITE" id="PS50097">
    <property type="entry name" value="BTB"/>
    <property type="match status" value="1"/>
</dbReference>
<dbReference type="PROSITE" id="PS50157">
    <property type="entry name" value="ZINC_FINGER_C2H2_2"/>
    <property type="match status" value="2"/>
</dbReference>
<dbReference type="InterPro" id="IPR036236">
    <property type="entry name" value="Znf_C2H2_sf"/>
</dbReference>
<dbReference type="InterPro" id="IPR013087">
    <property type="entry name" value="Znf_C2H2_type"/>
</dbReference>
<dbReference type="FunFam" id="3.30.160.60:FF:000145">
    <property type="entry name" value="Zinc finger protein 574"/>
    <property type="match status" value="1"/>
</dbReference>
<feature type="domain" description="C2H2-type" evidence="10">
    <location>
        <begin position="389"/>
        <end position="416"/>
    </location>
</feature>
<dbReference type="OMA" id="PGGWCIR"/>
<dbReference type="CDD" id="cd18200">
    <property type="entry name" value="BTB_POZ_ZBTB9"/>
    <property type="match status" value="1"/>
</dbReference>
<dbReference type="InterPro" id="IPR050457">
    <property type="entry name" value="ZnFinger_BTB_dom_contain"/>
</dbReference>
<dbReference type="InterPro" id="IPR000210">
    <property type="entry name" value="BTB/POZ_dom"/>
</dbReference>
<dbReference type="GeneTree" id="ENSGT00940000162408"/>
<evidence type="ECO:0000256" key="8">
    <source>
        <dbReference type="SAM" id="MobiDB-lite"/>
    </source>
</evidence>
<name>H3AFQ7_LATCH</name>
<dbReference type="GO" id="GO:0008270">
    <property type="term" value="F:zinc ion binding"/>
    <property type="evidence" value="ECO:0007669"/>
    <property type="project" value="UniProtKB-KW"/>
</dbReference>